<organism evidence="7 8">
    <name type="scientific">Acetitomaculum ruminis DSM 5522</name>
    <dbReference type="NCBI Taxonomy" id="1120918"/>
    <lineage>
        <taxon>Bacteria</taxon>
        <taxon>Bacillati</taxon>
        <taxon>Bacillota</taxon>
        <taxon>Clostridia</taxon>
        <taxon>Lachnospirales</taxon>
        <taxon>Lachnospiraceae</taxon>
        <taxon>Acetitomaculum</taxon>
    </lineage>
</organism>
<reference evidence="7 8" key="1">
    <citation type="submission" date="2016-10" db="EMBL/GenBank/DDBJ databases">
        <authorList>
            <person name="de Groot N.N."/>
        </authorList>
    </citation>
    <scope>NUCLEOTIDE SEQUENCE [LARGE SCALE GENOMIC DNA]</scope>
    <source>
        <strain evidence="7 8">DSM 5522</strain>
    </source>
</reference>
<comment type="similarity">
    <text evidence="1 6">Belongs to the methyltransferase superfamily. PrmA family.</text>
</comment>
<evidence type="ECO:0000256" key="1">
    <source>
        <dbReference type="ARBA" id="ARBA00009741"/>
    </source>
</evidence>
<feature type="binding site" evidence="6">
    <location>
        <position position="181"/>
    </location>
    <ligand>
        <name>S-adenosyl-L-methionine</name>
        <dbReference type="ChEBI" id="CHEBI:59789"/>
    </ligand>
</feature>
<dbReference type="STRING" id="1120918.SAMN05216249_11513"/>
<dbReference type="GO" id="GO:0016279">
    <property type="term" value="F:protein-lysine N-methyltransferase activity"/>
    <property type="evidence" value="ECO:0007669"/>
    <property type="project" value="RHEA"/>
</dbReference>
<keyword evidence="8" id="KW-1185">Reference proteome</keyword>
<protein>
    <recommendedName>
        <fullName evidence="6">Ribosomal protein L11 methyltransferase</fullName>
        <shortName evidence="6">L11 Mtase</shortName>
        <ecNumber evidence="6">2.1.1.-</ecNumber>
    </recommendedName>
</protein>
<evidence type="ECO:0000313" key="7">
    <source>
        <dbReference type="EMBL" id="SFB24649.1"/>
    </source>
</evidence>
<keyword evidence="2 6" id="KW-0963">Cytoplasm</keyword>
<feature type="binding site" evidence="6">
    <location>
        <position position="160"/>
    </location>
    <ligand>
        <name>S-adenosyl-L-methionine</name>
        <dbReference type="ChEBI" id="CHEBI:59789"/>
    </ligand>
</feature>
<evidence type="ECO:0000256" key="3">
    <source>
        <dbReference type="ARBA" id="ARBA00022603"/>
    </source>
</evidence>
<dbReference type="GO" id="GO:0005840">
    <property type="term" value="C:ribosome"/>
    <property type="evidence" value="ECO:0007669"/>
    <property type="project" value="UniProtKB-KW"/>
</dbReference>
<keyword evidence="3 6" id="KW-0489">Methyltransferase</keyword>
<dbReference type="EC" id="2.1.1.-" evidence="6"/>
<dbReference type="EMBL" id="FOJY01000015">
    <property type="protein sequence ID" value="SFB24649.1"/>
    <property type="molecule type" value="Genomic_DNA"/>
</dbReference>
<dbReference type="InterPro" id="IPR050078">
    <property type="entry name" value="Ribosomal_L11_MeTrfase_PrmA"/>
</dbReference>
<keyword evidence="7" id="KW-0687">Ribonucleoprotein</keyword>
<dbReference type="GO" id="GO:0005737">
    <property type="term" value="C:cytoplasm"/>
    <property type="evidence" value="ECO:0007669"/>
    <property type="project" value="UniProtKB-SubCell"/>
</dbReference>
<evidence type="ECO:0000313" key="8">
    <source>
        <dbReference type="Proteomes" id="UP000198838"/>
    </source>
</evidence>
<dbReference type="Proteomes" id="UP000198838">
    <property type="component" value="Unassembled WGS sequence"/>
</dbReference>
<comment type="subcellular location">
    <subcellularLocation>
        <location evidence="6">Cytoplasm</location>
    </subcellularLocation>
</comment>
<sequence length="320" mass="36043">MKWNKYRIKTKAMAEDILCGMLMELGIDSFEVEDNIPISSEDVKALYIDIPAKLDSTDDTAYISFYTQPDDANEKQLIENVLSEIERLREFADLGEGSIEKFITDEEDYINEWKQYFKPFYIEDILIKPSWEKVNEIKENSKIIEIDPGTAFGTGKHETTRLCIEGIKKYVKNDSNVLDIGCGSGILSIAAIKCGAKKVLGTDIDEIAVKASYENIKVNNISTDECSFETGNVLEDNQTFDEENSGKYDIVVANIFANIIIPMSKKVSKYMTDDGVFISSGIILSQEDRVKNAFKENGLRVIEVNRINDWVCIVAKKAGV</sequence>
<dbReference type="SUPFAM" id="SSF53335">
    <property type="entry name" value="S-adenosyl-L-methionine-dependent methyltransferases"/>
    <property type="match status" value="1"/>
</dbReference>
<dbReference type="RefSeq" id="WP_092873287.1">
    <property type="nucleotide sequence ID" value="NZ_FOJY01000015.1"/>
</dbReference>
<name>A0A1I0ZFR5_9FIRM</name>
<dbReference type="OrthoDB" id="9785995at2"/>
<dbReference type="CDD" id="cd02440">
    <property type="entry name" value="AdoMet_MTases"/>
    <property type="match status" value="1"/>
</dbReference>
<comment type="catalytic activity">
    <reaction evidence="6">
        <text>L-lysyl-[protein] + 3 S-adenosyl-L-methionine = N(6),N(6),N(6)-trimethyl-L-lysyl-[protein] + 3 S-adenosyl-L-homocysteine + 3 H(+)</text>
        <dbReference type="Rhea" id="RHEA:54192"/>
        <dbReference type="Rhea" id="RHEA-COMP:9752"/>
        <dbReference type="Rhea" id="RHEA-COMP:13826"/>
        <dbReference type="ChEBI" id="CHEBI:15378"/>
        <dbReference type="ChEBI" id="CHEBI:29969"/>
        <dbReference type="ChEBI" id="CHEBI:57856"/>
        <dbReference type="ChEBI" id="CHEBI:59789"/>
        <dbReference type="ChEBI" id="CHEBI:61961"/>
    </reaction>
</comment>
<feature type="binding site" evidence="6">
    <location>
        <position position="254"/>
    </location>
    <ligand>
        <name>S-adenosyl-L-methionine</name>
        <dbReference type="ChEBI" id="CHEBI:59789"/>
    </ligand>
</feature>
<proteinExistence type="inferred from homology"/>
<dbReference type="AlphaFoldDB" id="A0A1I0ZFR5"/>
<dbReference type="GO" id="GO:0032259">
    <property type="term" value="P:methylation"/>
    <property type="evidence" value="ECO:0007669"/>
    <property type="project" value="UniProtKB-KW"/>
</dbReference>
<accession>A0A1I0ZFR5</accession>
<evidence type="ECO:0000256" key="5">
    <source>
        <dbReference type="ARBA" id="ARBA00022691"/>
    </source>
</evidence>
<feature type="binding site" evidence="6">
    <location>
        <position position="203"/>
    </location>
    <ligand>
        <name>S-adenosyl-L-methionine</name>
        <dbReference type="ChEBI" id="CHEBI:59789"/>
    </ligand>
</feature>
<comment type="function">
    <text evidence="6">Methylates ribosomal protein L11.</text>
</comment>
<evidence type="ECO:0000256" key="4">
    <source>
        <dbReference type="ARBA" id="ARBA00022679"/>
    </source>
</evidence>
<dbReference type="Gene3D" id="3.40.50.150">
    <property type="entry name" value="Vaccinia Virus protein VP39"/>
    <property type="match status" value="1"/>
</dbReference>
<dbReference type="PANTHER" id="PTHR43648">
    <property type="entry name" value="ELECTRON TRANSFER FLAVOPROTEIN BETA SUBUNIT LYSINE METHYLTRANSFERASE"/>
    <property type="match status" value="1"/>
</dbReference>
<keyword evidence="5 6" id="KW-0949">S-adenosyl-L-methionine</keyword>
<dbReference type="InterPro" id="IPR004498">
    <property type="entry name" value="Ribosomal_PrmA_MeTrfase"/>
</dbReference>
<evidence type="ECO:0000256" key="6">
    <source>
        <dbReference type="HAMAP-Rule" id="MF_00735"/>
    </source>
</evidence>
<dbReference type="Pfam" id="PF06325">
    <property type="entry name" value="PrmA"/>
    <property type="match status" value="1"/>
</dbReference>
<dbReference type="NCBIfam" id="TIGR00406">
    <property type="entry name" value="prmA"/>
    <property type="match status" value="1"/>
</dbReference>
<dbReference type="PANTHER" id="PTHR43648:SF1">
    <property type="entry name" value="ELECTRON TRANSFER FLAVOPROTEIN BETA SUBUNIT LYSINE METHYLTRANSFERASE"/>
    <property type="match status" value="1"/>
</dbReference>
<dbReference type="InterPro" id="IPR029063">
    <property type="entry name" value="SAM-dependent_MTases_sf"/>
</dbReference>
<dbReference type="HAMAP" id="MF_00735">
    <property type="entry name" value="Methyltr_PrmA"/>
    <property type="match status" value="1"/>
</dbReference>
<evidence type="ECO:0000256" key="2">
    <source>
        <dbReference type="ARBA" id="ARBA00022490"/>
    </source>
</evidence>
<keyword evidence="7" id="KW-0689">Ribosomal protein</keyword>
<dbReference type="PIRSF" id="PIRSF000401">
    <property type="entry name" value="RPL11_MTase"/>
    <property type="match status" value="1"/>
</dbReference>
<gene>
    <name evidence="6" type="primary">prmA</name>
    <name evidence="7" type="ORF">SAMN05216249_11513</name>
</gene>
<keyword evidence="4 6" id="KW-0808">Transferase</keyword>